<organism evidence="3 4">
    <name type="scientific">Candidatus Roizmanbacteria bacterium CG_4_8_14_3_um_filter_36_10</name>
    <dbReference type="NCBI Taxonomy" id="1974834"/>
    <lineage>
        <taxon>Bacteria</taxon>
        <taxon>Candidatus Roizmaniibacteriota</taxon>
    </lineage>
</organism>
<dbReference type="Pfam" id="PF04023">
    <property type="entry name" value="FeoA"/>
    <property type="match status" value="1"/>
</dbReference>
<protein>
    <recommendedName>
        <fullName evidence="2">Ferrous iron transporter FeoA-like domain-containing protein</fullName>
    </recommendedName>
</protein>
<dbReference type="InterPro" id="IPR008988">
    <property type="entry name" value="Transcriptional_repressor_C"/>
</dbReference>
<keyword evidence="1" id="KW-0408">Iron</keyword>
<dbReference type="InterPro" id="IPR007167">
    <property type="entry name" value="Fe-transptr_FeoA-like"/>
</dbReference>
<dbReference type="PANTHER" id="PTHR43151">
    <property type="entry name" value="FEOA FAMILY PROTEIN"/>
    <property type="match status" value="1"/>
</dbReference>
<accession>A0A2M8GM74</accession>
<dbReference type="SUPFAM" id="SSF50037">
    <property type="entry name" value="C-terminal domain of transcriptional repressors"/>
    <property type="match status" value="1"/>
</dbReference>
<dbReference type="InterPro" id="IPR053184">
    <property type="entry name" value="FeoA-like"/>
</dbReference>
<sequence>MKNLTEFNKSDNIKICYVSCGQNFRRRLSELGLFDGAEIEIIKNDRWGPIIVKIFESKIALGRGEALKVYGNKI</sequence>
<evidence type="ECO:0000256" key="1">
    <source>
        <dbReference type="ARBA" id="ARBA00023004"/>
    </source>
</evidence>
<dbReference type="InterPro" id="IPR038157">
    <property type="entry name" value="FeoA_core_dom"/>
</dbReference>
<dbReference type="PANTHER" id="PTHR43151:SF1">
    <property type="entry name" value="SSR2333 PROTEIN"/>
    <property type="match status" value="1"/>
</dbReference>
<dbReference type="Gene3D" id="2.30.30.90">
    <property type="match status" value="1"/>
</dbReference>
<comment type="caution">
    <text evidence="3">The sequence shown here is derived from an EMBL/GenBank/DDBJ whole genome shotgun (WGS) entry which is preliminary data.</text>
</comment>
<feature type="domain" description="Ferrous iron transporter FeoA-like" evidence="2">
    <location>
        <begin position="2"/>
        <end position="73"/>
    </location>
</feature>
<evidence type="ECO:0000313" key="3">
    <source>
        <dbReference type="EMBL" id="PJC81569.1"/>
    </source>
</evidence>
<name>A0A2M8GM74_9BACT</name>
<dbReference type="EMBL" id="PFQK01000069">
    <property type="protein sequence ID" value="PJC81569.1"/>
    <property type="molecule type" value="Genomic_DNA"/>
</dbReference>
<proteinExistence type="predicted"/>
<dbReference type="GO" id="GO:0046914">
    <property type="term" value="F:transition metal ion binding"/>
    <property type="evidence" value="ECO:0007669"/>
    <property type="project" value="InterPro"/>
</dbReference>
<reference evidence="4" key="1">
    <citation type="submission" date="2017-09" db="EMBL/GenBank/DDBJ databases">
        <title>Depth-based differentiation of microbial function through sediment-hosted aquifers and enrichment of novel symbionts in the deep terrestrial subsurface.</title>
        <authorList>
            <person name="Probst A.J."/>
            <person name="Ladd B."/>
            <person name="Jarett J.K."/>
            <person name="Geller-Mcgrath D.E."/>
            <person name="Sieber C.M.K."/>
            <person name="Emerson J.B."/>
            <person name="Anantharaman K."/>
            <person name="Thomas B.C."/>
            <person name="Malmstrom R."/>
            <person name="Stieglmeier M."/>
            <person name="Klingl A."/>
            <person name="Woyke T."/>
            <person name="Ryan C.M."/>
            <person name="Banfield J.F."/>
        </authorList>
    </citation>
    <scope>NUCLEOTIDE SEQUENCE [LARGE SCALE GENOMIC DNA]</scope>
</reference>
<evidence type="ECO:0000259" key="2">
    <source>
        <dbReference type="SMART" id="SM00899"/>
    </source>
</evidence>
<dbReference type="SMART" id="SM00899">
    <property type="entry name" value="FeoA"/>
    <property type="match status" value="1"/>
</dbReference>
<evidence type="ECO:0000313" key="4">
    <source>
        <dbReference type="Proteomes" id="UP000229370"/>
    </source>
</evidence>
<gene>
    <name evidence="3" type="ORF">CO007_04020</name>
</gene>
<dbReference type="Proteomes" id="UP000229370">
    <property type="component" value="Unassembled WGS sequence"/>
</dbReference>
<dbReference type="AlphaFoldDB" id="A0A2M8GM74"/>